<evidence type="ECO:0000313" key="2">
    <source>
        <dbReference type="Proteomes" id="UP001497535"/>
    </source>
</evidence>
<accession>A0ACB0ZM50</accession>
<dbReference type="Proteomes" id="UP001497535">
    <property type="component" value="Unassembled WGS sequence"/>
</dbReference>
<evidence type="ECO:0000313" key="1">
    <source>
        <dbReference type="EMBL" id="CAK5080019.1"/>
    </source>
</evidence>
<dbReference type="EMBL" id="CAVMJV010000040">
    <property type="protein sequence ID" value="CAK5080019.1"/>
    <property type="molecule type" value="Genomic_DNA"/>
</dbReference>
<protein>
    <submittedName>
        <fullName evidence="1">Uncharacterized protein</fullName>
    </submittedName>
</protein>
<sequence length="52" mass="6316">MEKLTELENRFHSLLKELSMIMDDWSDLQKETNQELMDEEIKAVKIKLHKQK</sequence>
<gene>
    <name evidence="1" type="ORF">MENTE1834_LOCUS27169</name>
</gene>
<keyword evidence="2" id="KW-1185">Reference proteome</keyword>
<reference evidence="1" key="1">
    <citation type="submission" date="2023-11" db="EMBL/GenBank/DDBJ databases">
        <authorList>
            <person name="Poullet M."/>
        </authorList>
    </citation>
    <scope>NUCLEOTIDE SEQUENCE</scope>
    <source>
        <strain evidence="1">E1834</strain>
    </source>
</reference>
<name>A0ACB0ZM50_MELEN</name>
<organism evidence="1 2">
    <name type="scientific">Meloidogyne enterolobii</name>
    <name type="common">Root-knot nematode worm</name>
    <name type="synonym">Meloidogyne mayaguensis</name>
    <dbReference type="NCBI Taxonomy" id="390850"/>
    <lineage>
        <taxon>Eukaryota</taxon>
        <taxon>Metazoa</taxon>
        <taxon>Ecdysozoa</taxon>
        <taxon>Nematoda</taxon>
        <taxon>Chromadorea</taxon>
        <taxon>Rhabditida</taxon>
        <taxon>Tylenchina</taxon>
        <taxon>Tylenchomorpha</taxon>
        <taxon>Tylenchoidea</taxon>
        <taxon>Meloidogynidae</taxon>
        <taxon>Meloidogyninae</taxon>
        <taxon>Meloidogyne</taxon>
    </lineage>
</organism>
<comment type="caution">
    <text evidence="1">The sequence shown here is derived from an EMBL/GenBank/DDBJ whole genome shotgun (WGS) entry which is preliminary data.</text>
</comment>
<proteinExistence type="predicted"/>